<comment type="caution">
    <text evidence="3">The sequence shown here is derived from an EMBL/GenBank/DDBJ whole genome shotgun (WGS) entry which is preliminary data.</text>
</comment>
<dbReference type="RefSeq" id="WP_345495779.1">
    <property type="nucleotide sequence ID" value="NZ_BAABJM010000002.1"/>
</dbReference>
<organism evidence="3 4">
    <name type="scientific">Nocardia callitridis</name>
    <dbReference type="NCBI Taxonomy" id="648753"/>
    <lineage>
        <taxon>Bacteria</taxon>
        <taxon>Bacillati</taxon>
        <taxon>Actinomycetota</taxon>
        <taxon>Actinomycetes</taxon>
        <taxon>Mycobacteriales</taxon>
        <taxon>Nocardiaceae</taxon>
        <taxon>Nocardia</taxon>
    </lineage>
</organism>
<feature type="domain" description="FAD-binding" evidence="2">
    <location>
        <begin position="6"/>
        <end position="342"/>
    </location>
</feature>
<evidence type="ECO:0000313" key="3">
    <source>
        <dbReference type="EMBL" id="GAA5053939.1"/>
    </source>
</evidence>
<accession>A0ABP9K9B9</accession>
<protein>
    <submittedName>
        <fullName evidence="3">FAD-dependent oxidoreductase</fullName>
    </submittedName>
</protein>
<dbReference type="SUPFAM" id="SSF51905">
    <property type="entry name" value="FAD/NAD(P)-binding domain"/>
    <property type="match status" value="1"/>
</dbReference>
<keyword evidence="4" id="KW-1185">Reference proteome</keyword>
<dbReference type="InterPro" id="IPR002938">
    <property type="entry name" value="FAD-bd"/>
</dbReference>
<dbReference type="NCBIfam" id="NF004834">
    <property type="entry name" value="PRK06185.1-3"/>
    <property type="match status" value="1"/>
</dbReference>
<proteinExistence type="predicted"/>
<dbReference type="InterPro" id="IPR036188">
    <property type="entry name" value="FAD/NAD-bd_sf"/>
</dbReference>
<evidence type="ECO:0000313" key="4">
    <source>
        <dbReference type="Proteomes" id="UP001500603"/>
    </source>
</evidence>
<name>A0ABP9K9B9_9NOCA</name>
<sequence>MERTGCVIAGGGPAGIMLGLLLARAGVQVTVLEKHGDFLRDFRGDTVHPTTLDLLDELGLGDEFAKLPARVLNQVQLPVRNGLQTLVSLRNLPGKHKYIAMVPQWDLLNLLARAAQREPNFRLRMNTEAVGLILGEGAVRGCVYRTSEGERGEIHAELTVACDGRNSVLRAEANLPVREWSTPMDAWWFRLPRTEIDPAGAIPVATARRVAVLLDRGDYWQCASIIAKGSDAVARQGPVAEVVRPLAEAVPWLRDRVDVLTEWDQVQLLNVRLDRLRRWYSEGFLCLGDAAHAMSPVAGVGINLAIQDAVAAARTLAPPLLSGRVRLRDLARVQRRRTFPTAVTQGIQRLVHARVIGPALSGRLDIANADRAPLTVRVFARIPYVRGIPPYLIARGIRPEHAPGFARRI</sequence>
<dbReference type="Gene3D" id="3.50.50.60">
    <property type="entry name" value="FAD/NAD(P)-binding domain"/>
    <property type="match status" value="2"/>
</dbReference>
<dbReference type="EMBL" id="BAABJM010000002">
    <property type="protein sequence ID" value="GAA5053939.1"/>
    <property type="molecule type" value="Genomic_DNA"/>
</dbReference>
<dbReference type="Pfam" id="PF01494">
    <property type="entry name" value="FAD_binding_3"/>
    <property type="match status" value="1"/>
</dbReference>
<dbReference type="Proteomes" id="UP001500603">
    <property type="component" value="Unassembled WGS sequence"/>
</dbReference>
<reference evidence="4" key="1">
    <citation type="journal article" date="2019" name="Int. J. Syst. Evol. Microbiol.">
        <title>The Global Catalogue of Microorganisms (GCM) 10K type strain sequencing project: providing services to taxonomists for standard genome sequencing and annotation.</title>
        <authorList>
            <consortium name="The Broad Institute Genomics Platform"/>
            <consortium name="The Broad Institute Genome Sequencing Center for Infectious Disease"/>
            <person name="Wu L."/>
            <person name="Ma J."/>
        </authorList>
    </citation>
    <scope>NUCLEOTIDE SEQUENCE [LARGE SCALE GENOMIC DNA]</scope>
    <source>
        <strain evidence="4">JCM 18298</strain>
    </source>
</reference>
<keyword evidence="1" id="KW-0560">Oxidoreductase</keyword>
<dbReference type="PANTHER" id="PTHR43476:SF5">
    <property type="entry name" value="FAD-DEPENDENT MONOOXYGENASE"/>
    <property type="match status" value="1"/>
</dbReference>
<dbReference type="NCBIfam" id="NF004833">
    <property type="entry name" value="PRK06185.1-1"/>
    <property type="match status" value="1"/>
</dbReference>
<evidence type="ECO:0000259" key="2">
    <source>
        <dbReference type="Pfam" id="PF01494"/>
    </source>
</evidence>
<dbReference type="InterPro" id="IPR050631">
    <property type="entry name" value="PheA/TfdB_FAD_monoxygenase"/>
</dbReference>
<dbReference type="PRINTS" id="PR00420">
    <property type="entry name" value="RNGMNOXGNASE"/>
</dbReference>
<gene>
    <name evidence="3" type="ORF">GCM10023318_28300</name>
</gene>
<dbReference type="PANTHER" id="PTHR43476">
    <property type="entry name" value="3-(3-HYDROXY-PHENYL)PROPIONATE/3-HYDROXYCINNAMIC ACID HYDROXYLASE"/>
    <property type="match status" value="1"/>
</dbReference>
<evidence type="ECO:0000256" key="1">
    <source>
        <dbReference type="ARBA" id="ARBA00023002"/>
    </source>
</evidence>